<proteinExistence type="predicted"/>
<dbReference type="Proteomes" id="UP000014523">
    <property type="component" value="Unassembled WGS sequence"/>
</dbReference>
<protein>
    <submittedName>
        <fullName evidence="1">Uncharacterized protein</fullName>
    </submittedName>
</protein>
<dbReference type="RefSeq" id="WP_016540023.1">
    <property type="nucleotide sequence ID" value="NZ_ASQH01000001.1"/>
</dbReference>
<evidence type="ECO:0000313" key="1">
    <source>
        <dbReference type="EMBL" id="EPF88225.1"/>
    </source>
</evidence>
<organism evidence="1 2">
    <name type="scientific">Acinetobacter gyllenbergii CIP 110306 = MTCC 11365</name>
    <dbReference type="NCBI Taxonomy" id="1217657"/>
    <lineage>
        <taxon>Bacteria</taxon>
        <taxon>Pseudomonadati</taxon>
        <taxon>Pseudomonadota</taxon>
        <taxon>Gammaproteobacteria</taxon>
        <taxon>Moraxellales</taxon>
        <taxon>Moraxellaceae</taxon>
        <taxon>Acinetobacter</taxon>
    </lineage>
</organism>
<name>A0A829HIP5_9GAMM</name>
<dbReference type="EMBL" id="ATGG01000011">
    <property type="protein sequence ID" value="EPF88225.1"/>
    <property type="molecule type" value="Genomic_DNA"/>
</dbReference>
<sequence>MFTGLKIIKKQHEFQKNFTHQEFSNPITEFWEFFEINTQYTLLRYEHIIDGIKAIYRKK</sequence>
<reference evidence="1 2" key="1">
    <citation type="submission" date="2013-06" db="EMBL/GenBank/DDBJ databases">
        <title>The Genome Sequence of Acinetobacter gyllenbergii CIP 110306.</title>
        <authorList>
            <consortium name="The Broad Institute Genome Sequencing Platform"/>
            <consortium name="The Broad Institute Genome Sequencing Center for Infectious Disease"/>
            <person name="Cerqueira G."/>
            <person name="Feldgarden M."/>
            <person name="Courvalin P."/>
            <person name="Perichon B."/>
            <person name="Grillot-Courvalin C."/>
            <person name="Clermont D."/>
            <person name="Rocha E."/>
            <person name="Yoon E.-J."/>
            <person name="Nemec A."/>
            <person name="Young S.K."/>
            <person name="Zeng Q."/>
            <person name="Gargeya S."/>
            <person name="Fitzgerald M."/>
            <person name="Abouelleil A."/>
            <person name="Alvarado L."/>
            <person name="Berlin A.M."/>
            <person name="Chapman S.B."/>
            <person name="Dewar J."/>
            <person name="Goldberg J."/>
            <person name="Griggs A."/>
            <person name="Gujja S."/>
            <person name="Hansen M."/>
            <person name="Howarth C."/>
            <person name="Imamovic A."/>
            <person name="Larimer J."/>
            <person name="McCowan C."/>
            <person name="Murphy C."/>
            <person name="Pearson M."/>
            <person name="Priest M."/>
            <person name="Roberts A."/>
            <person name="Saif S."/>
            <person name="Shea T."/>
            <person name="Sykes S."/>
            <person name="Wortman J."/>
            <person name="Nusbaum C."/>
            <person name="Birren B."/>
        </authorList>
    </citation>
    <scope>NUCLEOTIDE SEQUENCE [LARGE SCALE GENOMIC DNA]</scope>
    <source>
        <strain evidence="1 2">CIP 110306</strain>
    </source>
</reference>
<gene>
    <name evidence="1" type="ORF">F957_01513</name>
</gene>
<comment type="caution">
    <text evidence="1">The sequence shown here is derived from an EMBL/GenBank/DDBJ whole genome shotgun (WGS) entry which is preliminary data.</text>
</comment>
<keyword evidence="2" id="KW-1185">Reference proteome</keyword>
<accession>A0A829HIP5</accession>
<evidence type="ECO:0000313" key="2">
    <source>
        <dbReference type="Proteomes" id="UP000014523"/>
    </source>
</evidence>
<dbReference type="AlphaFoldDB" id="A0A829HIP5"/>